<dbReference type="RefSeq" id="WP_348387482.1">
    <property type="nucleotide sequence ID" value="NZ_CP134146.1"/>
</dbReference>
<comment type="similarity">
    <text evidence="1">Belongs to the UbiJ family.</text>
</comment>
<evidence type="ECO:0000256" key="1">
    <source>
        <dbReference type="HAMAP-Rule" id="MF_02215"/>
    </source>
</evidence>
<protein>
    <recommendedName>
        <fullName evidence="1">Ubiquinone biosynthesis accessory factor UbiJ</fullName>
    </recommendedName>
</protein>
<evidence type="ECO:0000313" key="3">
    <source>
        <dbReference type="EMBL" id="WNC68326.1"/>
    </source>
</evidence>
<dbReference type="InterPro" id="IPR038989">
    <property type="entry name" value="UbiJ"/>
</dbReference>
<dbReference type="HAMAP" id="MF_02215">
    <property type="entry name" value="UbiJ"/>
    <property type="match status" value="1"/>
</dbReference>
<keyword evidence="1" id="KW-0831">Ubiquinone biosynthesis</keyword>
<name>A0ABY9THN3_9GAMM</name>
<proteinExistence type="inferred from homology"/>
<comment type="pathway">
    <text evidence="1">Cofactor biosynthesis; ubiquinone biosynthesis.</text>
</comment>
<keyword evidence="1" id="KW-0963">Cytoplasm</keyword>
<evidence type="ECO:0000259" key="2">
    <source>
        <dbReference type="Pfam" id="PF02036"/>
    </source>
</evidence>
<organism evidence="3 4">
    <name type="scientific">Thalassotalea nanhaiensis</name>
    <dbReference type="NCBI Taxonomy" id="3065648"/>
    <lineage>
        <taxon>Bacteria</taxon>
        <taxon>Pseudomonadati</taxon>
        <taxon>Pseudomonadota</taxon>
        <taxon>Gammaproteobacteria</taxon>
        <taxon>Alteromonadales</taxon>
        <taxon>Colwelliaceae</taxon>
        <taxon>Thalassotalea</taxon>
    </lineage>
</organism>
<dbReference type="PANTHER" id="PTHR38693:SF1">
    <property type="entry name" value="UBIQUINONE BIOSYNTHESIS ACCESSORY FACTOR UBIJ"/>
    <property type="match status" value="1"/>
</dbReference>
<gene>
    <name evidence="1" type="primary">ubiJ</name>
    <name evidence="3" type="ORF">RI845_17630</name>
</gene>
<dbReference type="PANTHER" id="PTHR38693">
    <property type="entry name" value="UBIQUINONE BIOSYNTHESIS PROTEIN UBIJ"/>
    <property type="match status" value="1"/>
</dbReference>
<sequence length="206" mass="22900">MDIEQLLPKQLFTALLEMIINKALSLDPKINNALAKVNNKSLTLLLSELGFPITIQVHQHEVTVLASKLSTDCVIQTSIKALPKLAQPELLTSLIKTGELDIIGDPKLAQQFASIGEQLDIDWEQQIASRVGDVPAFKLGQLNKTVLDKLHFANQQIGQDASEYLLHEQRILVSETELKQFNQQVDDVTQAVDNLVDRLTTLTNTL</sequence>
<dbReference type="EMBL" id="CP134146">
    <property type="protein sequence ID" value="WNC68326.1"/>
    <property type="molecule type" value="Genomic_DNA"/>
</dbReference>
<reference evidence="4" key="1">
    <citation type="submission" date="2023-09" db="EMBL/GenBank/DDBJ databases">
        <authorList>
            <person name="Li S."/>
            <person name="Li X."/>
            <person name="Zhang C."/>
            <person name="Zhao Z."/>
        </authorList>
    </citation>
    <scope>NUCLEOTIDE SEQUENCE [LARGE SCALE GENOMIC DNA]</scope>
    <source>
        <strain evidence="4">SQ345</strain>
    </source>
</reference>
<comment type="function">
    <text evidence="1">Required for ubiquinone (coenzyme Q) biosynthesis. Binds hydrophobic ubiquinone biosynthetic intermediates via its SCP2 domain and is essential for the stability of the Ubi complex. May constitute a docking platform where Ubi enzymes assemble and access their SCP2-bound polyprenyl substrates.</text>
</comment>
<evidence type="ECO:0000313" key="4">
    <source>
        <dbReference type="Proteomes" id="UP001248581"/>
    </source>
</evidence>
<dbReference type="Proteomes" id="UP001248581">
    <property type="component" value="Chromosome"/>
</dbReference>
<feature type="domain" description="SCP2" evidence="2">
    <location>
        <begin position="20"/>
        <end position="115"/>
    </location>
</feature>
<dbReference type="InterPro" id="IPR003033">
    <property type="entry name" value="SCP2_sterol-bd_dom"/>
</dbReference>
<dbReference type="Pfam" id="PF02036">
    <property type="entry name" value="SCP2"/>
    <property type="match status" value="1"/>
</dbReference>
<keyword evidence="4" id="KW-1185">Reference proteome</keyword>
<accession>A0ABY9THN3</accession>
<comment type="subcellular location">
    <subcellularLocation>
        <location evidence="1">Cytoplasm</location>
    </subcellularLocation>
</comment>